<dbReference type="WBParaSite" id="PgR048_g003_t08">
    <property type="protein sequence ID" value="PgR048_g003_t08"/>
    <property type="gene ID" value="PgR048_g003"/>
</dbReference>
<evidence type="ECO:0000313" key="1">
    <source>
        <dbReference type="Proteomes" id="UP000887569"/>
    </source>
</evidence>
<accession>A0A915BMW9</accession>
<dbReference type="Proteomes" id="UP000887569">
    <property type="component" value="Unplaced"/>
</dbReference>
<organism evidence="1 2">
    <name type="scientific">Parascaris univalens</name>
    <name type="common">Nematode worm</name>
    <dbReference type="NCBI Taxonomy" id="6257"/>
    <lineage>
        <taxon>Eukaryota</taxon>
        <taxon>Metazoa</taxon>
        <taxon>Ecdysozoa</taxon>
        <taxon>Nematoda</taxon>
        <taxon>Chromadorea</taxon>
        <taxon>Rhabditida</taxon>
        <taxon>Spirurina</taxon>
        <taxon>Ascaridomorpha</taxon>
        <taxon>Ascaridoidea</taxon>
        <taxon>Ascarididae</taxon>
        <taxon>Parascaris</taxon>
    </lineage>
</organism>
<name>A0A915BMW9_PARUN</name>
<evidence type="ECO:0000313" key="2">
    <source>
        <dbReference type="WBParaSite" id="PgR048_g003_t08"/>
    </source>
</evidence>
<proteinExistence type="predicted"/>
<keyword evidence="1" id="KW-1185">Reference proteome</keyword>
<reference evidence="2" key="1">
    <citation type="submission" date="2022-11" db="UniProtKB">
        <authorList>
            <consortium name="WormBaseParasite"/>
        </authorList>
    </citation>
    <scope>IDENTIFICATION</scope>
</reference>
<dbReference type="AlphaFoldDB" id="A0A915BMW9"/>
<sequence length="72" mass="8106">MKEPSSRILFVSVSTSATTRHHPEAPNSTHAKTSIASYMQWSFGNVLRKEFHKLSANEFVNAHDSCRSLNVM</sequence>
<protein>
    <submittedName>
        <fullName evidence="2">Solute carrier organic anion transporter family member</fullName>
    </submittedName>
</protein>